<comment type="caution">
    <text evidence="1">The sequence shown here is derived from an EMBL/GenBank/DDBJ whole genome shotgun (WGS) entry which is preliminary data.</text>
</comment>
<evidence type="ECO:0000313" key="2">
    <source>
        <dbReference type="Proteomes" id="UP001565243"/>
    </source>
</evidence>
<accession>A0ABV4E874</accession>
<dbReference type="RefSeq" id="WP_369895653.1">
    <property type="nucleotide sequence ID" value="NZ_JBGFFX010000006.1"/>
</dbReference>
<keyword evidence="2" id="KW-1185">Reference proteome</keyword>
<reference evidence="1 2" key="1">
    <citation type="submission" date="2024-07" db="EMBL/GenBank/DDBJ databases">
        <authorList>
            <person name="Hebao G."/>
        </authorList>
    </citation>
    <scope>NUCLEOTIDE SEQUENCE [LARGE SCALE GENOMIC DNA]</scope>
    <source>
        <strain evidence="1 2">ACCC 02193</strain>
    </source>
</reference>
<protein>
    <submittedName>
        <fullName evidence="1">Uncharacterized protein</fullName>
    </submittedName>
</protein>
<sequence length="79" mass="9001">MINGAVTAFLPLVFFARLAAPIGYRQPVFSVVASFFPYLFCGLRPGGTSRRSEKRDDFLLQMKTIINKIDALQFLFSWH</sequence>
<gene>
    <name evidence="1" type="ORF">AB6T85_11855</name>
</gene>
<evidence type="ECO:0000313" key="1">
    <source>
        <dbReference type="EMBL" id="MEY8771117.1"/>
    </source>
</evidence>
<organism evidence="1 2">
    <name type="scientific">Erwinia aeris</name>
    <dbReference type="NCBI Taxonomy" id="3239803"/>
    <lineage>
        <taxon>Bacteria</taxon>
        <taxon>Pseudomonadati</taxon>
        <taxon>Pseudomonadota</taxon>
        <taxon>Gammaproteobacteria</taxon>
        <taxon>Enterobacterales</taxon>
        <taxon>Erwiniaceae</taxon>
        <taxon>Erwinia</taxon>
    </lineage>
</organism>
<proteinExistence type="predicted"/>
<dbReference type="Proteomes" id="UP001565243">
    <property type="component" value="Unassembled WGS sequence"/>
</dbReference>
<dbReference type="EMBL" id="JBGFFX010000006">
    <property type="protein sequence ID" value="MEY8771117.1"/>
    <property type="molecule type" value="Genomic_DNA"/>
</dbReference>
<name>A0ABV4E874_9GAMM</name>